<evidence type="ECO:0000259" key="2">
    <source>
        <dbReference type="Pfam" id="PF04773"/>
    </source>
</evidence>
<dbReference type="InterPro" id="IPR032508">
    <property type="entry name" value="FecR_C"/>
</dbReference>
<dbReference type="Gene3D" id="3.55.50.30">
    <property type="match status" value="1"/>
</dbReference>
<keyword evidence="1" id="KW-0812">Transmembrane</keyword>
<evidence type="ECO:0000313" key="5">
    <source>
        <dbReference type="Proteomes" id="UP001214530"/>
    </source>
</evidence>
<evidence type="ECO:0000256" key="1">
    <source>
        <dbReference type="SAM" id="Phobius"/>
    </source>
</evidence>
<gene>
    <name evidence="4" type="ORF">P0Y49_03505</name>
</gene>
<dbReference type="PANTHER" id="PTHR30273">
    <property type="entry name" value="PERIPLASMIC SIGNAL SENSOR AND SIGMA FACTOR ACTIVATOR FECR-RELATED"/>
    <property type="match status" value="1"/>
</dbReference>
<dbReference type="InterPro" id="IPR012373">
    <property type="entry name" value="Ferrdict_sens_TM"/>
</dbReference>
<evidence type="ECO:0000259" key="3">
    <source>
        <dbReference type="Pfam" id="PF16344"/>
    </source>
</evidence>
<sequence length="386" mass="43446">MKDSKHTKALYQRYLDNDYTAEELKELLEYFYNSANENELSSMIQDELESEENGYESHAAVQSLLHRLDQELLAAVKERNKPVKTIRIWYRTVGAAAILIVLGIGMFFYSYKKQVSEDEKLIAGKSIAPGKNTAKLTLSDGKTISLSDAKMGIVIEASKLTYNDGSAVSESKMPTKNLTVNTPRGGQYRIVLPDGTQVWLNAASVLKFPSSFALLKERKVELIGEAYFEVTKDKNKPFIVKSKGQEVQVLGTHFNINCYTDEASIKTTLIEGSVMVSGKQEHVVLKPNQQAVLNNEIEVKNVDVENEIAWKNGDFIFDSDELESIMRKISRWYDVEVFYTEKPSKKMHFGGIVSRTKDISAVLKIMQSTGQVSFKVEGHKITVTQN</sequence>
<keyword evidence="1" id="KW-0472">Membrane</keyword>
<protein>
    <submittedName>
        <fullName evidence="4">FecR family protein</fullName>
    </submittedName>
</protein>
<proteinExistence type="predicted"/>
<dbReference type="Pfam" id="PF04773">
    <property type="entry name" value="FecR"/>
    <property type="match status" value="1"/>
</dbReference>
<name>A0AAJ5WAV4_9SPHI</name>
<dbReference type="Proteomes" id="UP001214530">
    <property type="component" value="Chromosome"/>
</dbReference>
<dbReference type="EMBL" id="CP119313">
    <property type="protein sequence ID" value="WEK20215.1"/>
    <property type="molecule type" value="Genomic_DNA"/>
</dbReference>
<dbReference type="Pfam" id="PF16344">
    <property type="entry name" value="FecR_C"/>
    <property type="match status" value="1"/>
</dbReference>
<feature type="domain" description="FecR protein" evidence="2">
    <location>
        <begin position="179"/>
        <end position="274"/>
    </location>
</feature>
<feature type="transmembrane region" description="Helical" evidence="1">
    <location>
        <begin position="88"/>
        <end position="111"/>
    </location>
</feature>
<dbReference type="PANTHER" id="PTHR30273:SF2">
    <property type="entry name" value="PROTEIN FECR"/>
    <property type="match status" value="1"/>
</dbReference>
<dbReference type="Gene3D" id="2.60.120.1440">
    <property type="match status" value="1"/>
</dbReference>
<dbReference type="GO" id="GO:0016989">
    <property type="term" value="F:sigma factor antagonist activity"/>
    <property type="evidence" value="ECO:0007669"/>
    <property type="project" value="TreeGrafter"/>
</dbReference>
<dbReference type="AlphaFoldDB" id="A0AAJ5WAV4"/>
<dbReference type="FunFam" id="2.60.120.1440:FF:000001">
    <property type="entry name" value="Putative anti-sigma factor"/>
    <property type="match status" value="1"/>
</dbReference>
<keyword evidence="1" id="KW-1133">Transmembrane helix</keyword>
<organism evidence="4 5">
    <name type="scientific">Candidatus Pedobacter colombiensis</name>
    <dbReference type="NCBI Taxonomy" id="3121371"/>
    <lineage>
        <taxon>Bacteria</taxon>
        <taxon>Pseudomonadati</taxon>
        <taxon>Bacteroidota</taxon>
        <taxon>Sphingobacteriia</taxon>
        <taxon>Sphingobacteriales</taxon>
        <taxon>Sphingobacteriaceae</taxon>
        <taxon>Pedobacter</taxon>
    </lineage>
</organism>
<accession>A0AAJ5WAV4</accession>
<dbReference type="InterPro" id="IPR006860">
    <property type="entry name" value="FecR"/>
</dbReference>
<evidence type="ECO:0000313" key="4">
    <source>
        <dbReference type="EMBL" id="WEK20215.1"/>
    </source>
</evidence>
<reference evidence="4" key="1">
    <citation type="submission" date="2023-03" db="EMBL/GenBank/DDBJ databases">
        <title>Andean soil-derived lignocellulolytic bacterial consortium as a source of novel taxa and putative plastic-active enzymes.</title>
        <authorList>
            <person name="Diaz-Garcia L."/>
            <person name="Chuvochina M."/>
            <person name="Feuerriegel G."/>
            <person name="Bunk B."/>
            <person name="Sproer C."/>
            <person name="Streit W.R."/>
            <person name="Rodriguez L.M."/>
            <person name="Overmann J."/>
            <person name="Jimenez D.J."/>
        </authorList>
    </citation>
    <scope>NUCLEOTIDE SEQUENCE</scope>
    <source>
        <strain evidence="4">MAG 3858</strain>
    </source>
</reference>
<feature type="domain" description="Protein FecR C-terminal" evidence="3">
    <location>
        <begin position="314"/>
        <end position="383"/>
    </location>
</feature>
<dbReference type="PIRSF" id="PIRSF018266">
    <property type="entry name" value="FecR"/>
    <property type="match status" value="1"/>
</dbReference>